<dbReference type="SUPFAM" id="SSF53335">
    <property type="entry name" value="S-adenosyl-L-methionine-dependent methyltransferases"/>
    <property type="match status" value="1"/>
</dbReference>
<sequence length="292" mass="33723">MIKKSPSKMAEGIAMHRVAESMLPENERIFYDPYAIHFVNPEILKYAAEHPKEAEKKLEEMEQMFPGLGNSIRARVRYFDDLVENCAISGCTQFVFLGAGYDTRALRIKELQSEITIFEVDHQETQCYKKEKIIEFSGKLPENVRYVPVDLETQKLKDSLFSSGYCDYKKTLFVLEGLSMYLPPEIIYDLFSFISSSTRTGSKMIFDYYPESVINGTNPDEIAKHITSFTRMMGEPLKFGIPDNQEIDFLCQWKFANPRIITSEEYKKIYFNGKCGDRNVCNLLSFVEVTIP</sequence>
<name>A0A8E7AVM5_9EURY</name>
<protein>
    <submittedName>
        <fullName evidence="4">Class I SAM-dependent methyltransferase</fullName>
    </submittedName>
</protein>
<dbReference type="GeneID" id="65098313"/>
<dbReference type="InterPro" id="IPR007213">
    <property type="entry name" value="Ppm1/Ppm2/Tcmp"/>
</dbReference>
<dbReference type="GO" id="GO:0032259">
    <property type="term" value="P:methylation"/>
    <property type="evidence" value="ECO:0007669"/>
    <property type="project" value="UniProtKB-KW"/>
</dbReference>
<dbReference type="InterPro" id="IPR029063">
    <property type="entry name" value="SAM-dependent_MTases_sf"/>
</dbReference>
<dbReference type="Gene3D" id="3.40.50.150">
    <property type="entry name" value="Vaccinia Virus protein VP39"/>
    <property type="match status" value="1"/>
</dbReference>
<comment type="similarity">
    <text evidence="1">Belongs to the UPF0677 family.</text>
</comment>
<reference evidence="4 5" key="1">
    <citation type="submission" date="2021-05" db="EMBL/GenBank/DDBJ databases">
        <title>A novel Methanospirillum isolate from a pyrite-forming mixed culture.</title>
        <authorList>
            <person name="Bunk B."/>
            <person name="Sproer C."/>
            <person name="Spring S."/>
            <person name="Pester M."/>
        </authorList>
    </citation>
    <scope>NUCLEOTIDE SEQUENCE [LARGE SCALE GENOMIC DNA]</scope>
    <source>
        <strain evidence="4 5">J.3.6.1-F.2.7.3</strain>
    </source>
</reference>
<dbReference type="AlphaFoldDB" id="A0A8E7AVM5"/>
<keyword evidence="5" id="KW-1185">Reference proteome</keyword>
<keyword evidence="2 4" id="KW-0489">Methyltransferase</keyword>
<evidence type="ECO:0000313" key="4">
    <source>
        <dbReference type="EMBL" id="QVV88417.1"/>
    </source>
</evidence>
<dbReference type="NCBIfam" id="TIGR00027">
    <property type="entry name" value="mthyl_TIGR00027"/>
    <property type="match status" value="1"/>
</dbReference>
<dbReference type="KEGG" id="mrtj:KHC33_13975"/>
<keyword evidence="3 4" id="KW-0808">Transferase</keyword>
<dbReference type="RefSeq" id="WP_214419226.1">
    <property type="nucleotide sequence ID" value="NZ_CP075546.1"/>
</dbReference>
<dbReference type="Proteomes" id="UP000680656">
    <property type="component" value="Chromosome"/>
</dbReference>
<proteinExistence type="inferred from homology"/>
<evidence type="ECO:0000313" key="5">
    <source>
        <dbReference type="Proteomes" id="UP000680656"/>
    </source>
</evidence>
<organism evidence="4 5">
    <name type="scientific">Methanospirillum purgamenti</name>
    <dbReference type="NCBI Taxonomy" id="2834276"/>
    <lineage>
        <taxon>Archaea</taxon>
        <taxon>Methanobacteriati</taxon>
        <taxon>Methanobacteriota</taxon>
        <taxon>Stenosarchaea group</taxon>
        <taxon>Methanomicrobia</taxon>
        <taxon>Methanomicrobiales</taxon>
        <taxon>Methanospirillaceae</taxon>
        <taxon>Methanospirillum</taxon>
    </lineage>
</organism>
<gene>
    <name evidence="4" type="ORF">KHC33_13975</name>
</gene>
<accession>A0A8E7AVM5</accession>
<evidence type="ECO:0000256" key="2">
    <source>
        <dbReference type="ARBA" id="ARBA00022603"/>
    </source>
</evidence>
<dbReference type="InterPro" id="IPR011610">
    <property type="entry name" value="SAM_mthyl_Trfase_ML2640-like"/>
</dbReference>
<evidence type="ECO:0000256" key="3">
    <source>
        <dbReference type="ARBA" id="ARBA00022679"/>
    </source>
</evidence>
<dbReference type="GO" id="GO:0008168">
    <property type="term" value="F:methyltransferase activity"/>
    <property type="evidence" value="ECO:0007669"/>
    <property type="project" value="UniProtKB-KW"/>
</dbReference>
<evidence type="ECO:0000256" key="1">
    <source>
        <dbReference type="ARBA" id="ARBA00008138"/>
    </source>
</evidence>
<dbReference type="Pfam" id="PF04072">
    <property type="entry name" value="LCM"/>
    <property type="match status" value="1"/>
</dbReference>
<dbReference type="EMBL" id="CP075546">
    <property type="protein sequence ID" value="QVV88417.1"/>
    <property type="molecule type" value="Genomic_DNA"/>
</dbReference>
<dbReference type="PANTHER" id="PTHR43619:SF2">
    <property type="entry name" value="S-ADENOSYL-L-METHIONINE-DEPENDENT METHYLTRANSFERASES SUPERFAMILY PROTEIN"/>
    <property type="match status" value="1"/>
</dbReference>
<dbReference type="PANTHER" id="PTHR43619">
    <property type="entry name" value="S-ADENOSYL-L-METHIONINE-DEPENDENT METHYLTRANSFERASE YKTD-RELATED"/>
    <property type="match status" value="1"/>
</dbReference>